<dbReference type="AlphaFoldDB" id="A0A0E9UI20"/>
<protein>
    <submittedName>
        <fullName evidence="1">Uncharacterized protein</fullName>
    </submittedName>
</protein>
<name>A0A0E9UI20_ANGAN</name>
<accession>A0A0E9UI20</accession>
<reference evidence="1" key="2">
    <citation type="journal article" date="2015" name="Fish Shellfish Immunol.">
        <title>Early steps in the European eel (Anguilla anguilla)-Vibrio vulnificus interaction in the gills: Role of the RtxA13 toxin.</title>
        <authorList>
            <person name="Callol A."/>
            <person name="Pajuelo D."/>
            <person name="Ebbesson L."/>
            <person name="Teles M."/>
            <person name="MacKenzie S."/>
            <person name="Amaro C."/>
        </authorList>
    </citation>
    <scope>NUCLEOTIDE SEQUENCE</scope>
</reference>
<evidence type="ECO:0000313" key="1">
    <source>
        <dbReference type="EMBL" id="JAH65509.1"/>
    </source>
</evidence>
<organism evidence="1">
    <name type="scientific">Anguilla anguilla</name>
    <name type="common">European freshwater eel</name>
    <name type="synonym">Muraena anguilla</name>
    <dbReference type="NCBI Taxonomy" id="7936"/>
    <lineage>
        <taxon>Eukaryota</taxon>
        <taxon>Metazoa</taxon>
        <taxon>Chordata</taxon>
        <taxon>Craniata</taxon>
        <taxon>Vertebrata</taxon>
        <taxon>Euteleostomi</taxon>
        <taxon>Actinopterygii</taxon>
        <taxon>Neopterygii</taxon>
        <taxon>Teleostei</taxon>
        <taxon>Anguilliformes</taxon>
        <taxon>Anguillidae</taxon>
        <taxon>Anguilla</taxon>
    </lineage>
</organism>
<dbReference type="EMBL" id="GBXM01043068">
    <property type="protein sequence ID" value="JAH65509.1"/>
    <property type="molecule type" value="Transcribed_RNA"/>
</dbReference>
<proteinExistence type="predicted"/>
<reference evidence="1" key="1">
    <citation type="submission" date="2014-11" db="EMBL/GenBank/DDBJ databases">
        <authorList>
            <person name="Amaro Gonzalez C."/>
        </authorList>
    </citation>
    <scope>NUCLEOTIDE SEQUENCE</scope>
</reference>
<sequence length="36" mass="4271">MTDVTQATLFGSWEVRSKNTPAITASRLWYRQRERN</sequence>